<sequence length="122" mass="13550">MLDDGRGGEHEETVISDRMEAIKTFSPFKAAGPDGAFPALLQKGNLVSTHLVGIYNAFLTHAYILIVWQEAKKGFKPIVHESRGDIDTGTLNSQGRRLNVNPEKTEIAVFRRKTKIAPYDEP</sequence>
<dbReference type="EMBL" id="BGZK01003140">
    <property type="protein sequence ID" value="GBP98417.1"/>
    <property type="molecule type" value="Genomic_DNA"/>
</dbReference>
<comment type="caution">
    <text evidence="2">The sequence shown here is derived from an EMBL/GenBank/DDBJ whole genome shotgun (WGS) entry which is preliminary data.</text>
</comment>
<gene>
    <name evidence="2" type="ORF">EVAR_72002_1</name>
</gene>
<dbReference type="AlphaFoldDB" id="A0A4C2AIL3"/>
<keyword evidence="1" id="KW-1133">Transmembrane helix</keyword>
<keyword evidence="1" id="KW-0472">Membrane</keyword>
<evidence type="ECO:0000313" key="2">
    <source>
        <dbReference type="EMBL" id="GBP98417.1"/>
    </source>
</evidence>
<proteinExistence type="predicted"/>
<evidence type="ECO:0000256" key="1">
    <source>
        <dbReference type="SAM" id="Phobius"/>
    </source>
</evidence>
<evidence type="ECO:0000313" key="3">
    <source>
        <dbReference type="Proteomes" id="UP000299102"/>
    </source>
</evidence>
<dbReference type="Proteomes" id="UP000299102">
    <property type="component" value="Unassembled WGS sequence"/>
</dbReference>
<reference evidence="2 3" key="1">
    <citation type="journal article" date="2019" name="Commun. Biol.">
        <title>The bagworm genome reveals a unique fibroin gene that provides high tensile strength.</title>
        <authorList>
            <person name="Kono N."/>
            <person name="Nakamura H."/>
            <person name="Ohtoshi R."/>
            <person name="Tomita M."/>
            <person name="Numata K."/>
            <person name="Arakawa K."/>
        </authorList>
    </citation>
    <scope>NUCLEOTIDE SEQUENCE [LARGE SCALE GENOMIC DNA]</scope>
</reference>
<keyword evidence="1" id="KW-0812">Transmembrane</keyword>
<organism evidence="2 3">
    <name type="scientific">Eumeta variegata</name>
    <name type="common">Bagworm moth</name>
    <name type="synonym">Eumeta japonica</name>
    <dbReference type="NCBI Taxonomy" id="151549"/>
    <lineage>
        <taxon>Eukaryota</taxon>
        <taxon>Metazoa</taxon>
        <taxon>Ecdysozoa</taxon>
        <taxon>Arthropoda</taxon>
        <taxon>Hexapoda</taxon>
        <taxon>Insecta</taxon>
        <taxon>Pterygota</taxon>
        <taxon>Neoptera</taxon>
        <taxon>Endopterygota</taxon>
        <taxon>Lepidoptera</taxon>
        <taxon>Glossata</taxon>
        <taxon>Ditrysia</taxon>
        <taxon>Tineoidea</taxon>
        <taxon>Psychidae</taxon>
        <taxon>Oiketicinae</taxon>
        <taxon>Eumeta</taxon>
    </lineage>
</organism>
<name>A0A4C2AIL3_EUMVA</name>
<protein>
    <submittedName>
        <fullName evidence="2">Uncharacterized protein</fullName>
    </submittedName>
</protein>
<keyword evidence="3" id="KW-1185">Reference proteome</keyword>
<feature type="transmembrane region" description="Helical" evidence="1">
    <location>
        <begin position="47"/>
        <end position="68"/>
    </location>
</feature>
<dbReference type="OrthoDB" id="5419617at2759"/>
<accession>A0A4C2AIL3</accession>